<sequence length="126" mass="13982">MKLLVVLFLGLIGLSVVSSGSSDYGQLPSNAEILRAMENSRIRQPIFKCLMGTGTCAGNGGKVKKFMLEVMKNNCNNCTVSDKKRAVNLMKEIRSLYPVDWAKLVAKYDPHGVYERKLLAQIENQS</sequence>
<dbReference type="EMBL" id="JAHXZJ010000001">
    <property type="protein sequence ID" value="KAH0568859.1"/>
    <property type="molecule type" value="Genomic_DNA"/>
</dbReference>
<dbReference type="InterPro" id="IPR036682">
    <property type="entry name" value="OS_D_A10/PebIII_sf"/>
</dbReference>
<comment type="caution">
    <text evidence="2">The sequence shown here is derived from an EMBL/GenBank/DDBJ whole genome shotgun (WGS) entry which is preliminary data.</text>
</comment>
<organism evidence="2 3">
    <name type="scientific">Cotesia glomerata</name>
    <name type="common">Lepidopteran parasitic wasp</name>
    <name type="synonym">Apanteles glomeratus</name>
    <dbReference type="NCBI Taxonomy" id="32391"/>
    <lineage>
        <taxon>Eukaryota</taxon>
        <taxon>Metazoa</taxon>
        <taxon>Ecdysozoa</taxon>
        <taxon>Arthropoda</taxon>
        <taxon>Hexapoda</taxon>
        <taxon>Insecta</taxon>
        <taxon>Pterygota</taxon>
        <taxon>Neoptera</taxon>
        <taxon>Endopterygota</taxon>
        <taxon>Hymenoptera</taxon>
        <taxon>Apocrita</taxon>
        <taxon>Ichneumonoidea</taxon>
        <taxon>Braconidae</taxon>
        <taxon>Microgastrinae</taxon>
        <taxon>Cotesia</taxon>
    </lineage>
</organism>
<keyword evidence="3" id="KW-1185">Reference proteome</keyword>
<feature type="signal peptide" evidence="1">
    <location>
        <begin position="1"/>
        <end position="19"/>
    </location>
</feature>
<accession>A0AAV7J8S7</accession>
<evidence type="ECO:0008006" key="4">
    <source>
        <dbReference type="Google" id="ProtNLM"/>
    </source>
</evidence>
<evidence type="ECO:0000313" key="2">
    <source>
        <dbReference type="EMBL" id="KAH0568859.1"/>
    </source>
</evidence>
<keyword evidence="1" id="KW-0732">Signal</keyword>
<dbReference type="SUPFAM" id="SSF100910">
    <property type="entry name" value="Chemosensory protein Csp2"/>
    <property type="match status" value="1"/>
</dbReference>
<evidence type="ECO:0000256" key="1">
    <source>
        <dbReference type="SAM" id="SignalP"/>
    </source>
</evidence>
<dbReference type="Pfam" id="PF03392">
    <property type="entry name" value="OS-D"/>
    <property type="match status" value="1"/>
</dbReference>
<dbReference type="PANTHER" id="PTHR11257:SF13">
    <property type="entry name" value="GEO07322P1"/>
    <property type="match status" value="1"/>
</dbReference>
<dbReference type="Proteomes" id="UP000826195">
    <property type="component" value="Unassembled WGS sequence"/>
</dbReference>
<reference evidence="2 3" key="1">
    <citation type="journal article" date="2021" name="J. Hered.">
        <title>A chromosome-level genome assembly of the parasitoid wasp, Cotesia glomerata (Hymenoptera: Braconidae).</title>
        <authorList>
            <person name="Pinto B.J."/>
            <person name="Weis J.J."/>
            <person name="Gamble T."/>
            <person name="Ode P.J."/>
            <person name="Paul R."/>
            <person name="Zaspel J.M."/>
        </authorList>
    </citation>
    <scope>NUCLEOTIDE SEQUENCE [LARGE SCALE GENOMIC DNA]</scope>
    <source>
        <strain evidence="2">CgM1</strain>
    </source>
</reference>
<dbReference type="Gene3D" id="1.10.2080.10">
    <property type="entry name" value="Insect odorant-binding protein A10/Ejaculatory bulb-specific protein 3"/>
    <property type="match status" value="1"/>
</dbReference>
<dbReference type="AlphaFoldDB" id="A0AAV7J8S7"/>
<name>A0AAV7J8S7_COTGL</name>
<dbReference type="InterPro" id="IPR005055">
    <property type="entry name" value="A10/PebIII"/>
</dbReference>
<gene>
    <name evidence="2" type="ORF">KQX54_021555</name>
</gene>
<dbReference type="PANTHER" id="PTHR11257">
    <property type="entry name" value="CHEMOSENSORY PROTEIN-RELATED"/>
    <property type="match status" value="1"/>
</dbReference>
<protein>
    <recommendedName>
        <fullName evidence="4">Chemosensory protein</fullName>
    </recommendedName>
</protein>
<proteinExistence type="predicted"/>
<evidence type="ECO:0000313" key="3">
    <source>
        <dbReference type="Proteomes" id="UP000826195"/>
    </source>
</evidence>
<feature type="chain" id="PRO_5043675562" description="Chemosensory protein" evidence="1">
    <location>
        <begin position="20"/>
        <end position="126"/>
    </location>
</feature>